<dbReference type="PROSITE" id="PS51257">
    <property type="entry name" value="PROKAR_LIPOPROTEIN"/>
    <property type="match status" value="1"/>
</dbReference>
<evidence type="ECO:0000256" key="1">
    <source>
        <dbReference type="SAM" id="SignalP"/>
    </source>
</evidence>
<keyword evidence="1" id="KW-0732">Signal</keyword>
<evidence type="ECO:0000313" key="3">
    <source>
        <dbReference type="Proteomes" id="UP001501407"/>
    </source>
</evidence>
<dbReference type="InterPro" id="IPR006059">
    <property type="entry name" value="SBP"/>
</dbReference>
<evidence type="ECO:0000313" key="2">
    <source>
        <dbReference type="EMBL" id="GAA5092324.1"/>
    </source>
</evidence>
<dbReference type="Pfam" id="PF01547">
    <property type="entry name" value="SBP_bac_1"/>
    <property type="match status" value="1"/>
</dbReference>
<feature type="chain" id="PRO_5046139967" evidence="1">
    <location>
        <begin position="32"/>
        <end position="437"/>
    </location>
</feature>
<accession>A0ABP9MB79</accession>
<dbReference type="PANTHER" id="PTHR43649:SF30">
    <property type="entry name" value="ABC TRANSPORTER SUBSTRATE-BINDING PROTEIN"/>
    <property type="match status" value="1"/>
</dbReference>
<organism evidence="2 3">
    <name type="scientific">Microbacterium yannicii</name>
    <dbReference type="NCBI Taxonomy" id="671622"/>
    <lineage>
        <taxon>Bacteria</taxon>
        <taxon>Bacillati</taxon>
        <taxon>Actinomycetota</taxon>
        <taxon>Actinomycetes</taxon>
        <taxon>Micrococcales</taxon>
        <taxon>Microbacteriaceae</taxon>
        <taxon>Microbacterium</taxon>
    </lineage>
</organism>
<sequence>MFTRRKAGAVGAVAIVAFAATLAGCTGSAPAGEAAPTYDPDEKVTLDFAFWGNDVRAEMYNEAIAAFNEEHPNITVNPTFLSWDEYWEKRQTEAAGKNLPDVFQMDMTYVRQYSENGLLLDLTPYVGDIIATDGYDESVLNIASVNDMIAGMPVSTNAIGMFQNVVLTDQVGVEPFDGGDWEAYDEWLHQAGDAAEAAGLEVWGGADPTSFIQPFELVLRSEGKSVFTEEGELGFTKDDLADFWNRGAELREDGVVTPQQRIQEVAPKGAFDTAQALTEIVWDNFGAPYLANLGEAYPELNLVAPPVTEEGAKDLYKKAGMLISVAANTEHPEAAALFTDFLVNSPEVGAIFGTNRGMPASQTQLEGVELDDTAQQIIDYEASIADRIGDPPPVPIVGYGSVEAKFKALGQELGFGTITVDEAVDQLFAEIDVIVNQ</sequence>
<keyword evidence="3" id="KW-1185">Reference proteome</keyword>
<reference evidence="3" key="1">
    <citation type="journal article" date="2019" name="Int. J. Syst. Evol. Microbiol.">
        <title>The Global Catalogue of Microorganisms (GCM) 10K type strain sequencing project: providing services to taxonomists for standard genome sequencing and annotation.</title>
        <authorList>
            <consortium name="The Broad Institute Genomics Platform"/>
            <consortium name="The Broad Institute Genome Sequencing Center for Infectious Disease"/>
            <person name="Wu L."/>
            <person name="Ma J."/>
        </authorList>
    </citation>
    <scope>NUCLEOTIDE SEQUENCE [LARGE SCALE GENOMIC DNA]</scope>
    <source>
        <strain evidence="3">JCM 18959</strain>
    </source>
</reference>
<dbReference type="Proteomes" id="UP001501407">
    <property type="component" value="Unassembled WGS sequence"/>
</dbReference>
<name>A0ABP9MB79_9MICO</name>
<protein>
    <submittedName>
        <fullName evidence="2">Extracellular solute-binding protein</fullName>
    </submittedName>
</protein>
<dbReference type="PANTHER" id="PTHR43649">
    <property type="entry name" value="ARABINOSE-BINDING PROTEIN-RELATED"/>
    <property type="match status" value="1"/>
</dbReference>
<dbReference type="Gene3D" id="3.40.190.10">
    <property type="entry name" value="Periplasmic binding protein-like II"/>
    <property type="match status" value="2"/>
</dbReference>
<dbReference type="InterPro" id="IPR050490">
    <property type="entry name" value="Bact_solute-bd_prot1"/>
</dbReference>
<dbReference type="SUPFAM" id="SSF53850">
    <property type="entry name" value="Periplasmic binding protein-like II"/>
    <property type="match status" value="1"/>
</dbReference>
<dbReference type="RefSeq" id="WP_194414757.1">
    <property type="nucleotide sequence ID" value="NZ_BAABKZ010000002.1"/>
</dbReference>
<feature type="signal peptide" evidence="1">
    <location>
        <begin position="1"/>
        <end position="31"/>
    </location>
</feature>
<comment type="caution">
    <text evidence="2">The sequence shown here is derived from an EMBL/GenBank/DDBJ whole genome shotgun (WGS) entry which is preliminary data.</text>
</comment>
<gene>
    <name evidence="2" type="ORF">GCM10025760_20820</name>
</gene>
<proteinExistence type="predicted"/>
<dbReference type="EMBL" id="BAABKZ010000002">
    <property type="protein sequence ID" value="GAA5092324.1"/>
    <property type="molecule type" value="Genomic_DNA"/>
</dbReference>